<evidence type="ECO:0000313" key="1">
    <source>
        <dbReference type="EMBL" id="KAL0578376.1"/>
    </source>
</evidence>
<name>A0ABR3FSF7_9AGAR</name>
<sequence length="376" mass="43196">MPTLELRSSDTPSPALFRCVCGRRLGEAPPEPNSRIPPSITAILRTNQPLFPITSDHRTIVARHAQETSDLITSLHSQIADLQTSLEALSGQKDALESHLERCQTVFNPLRRVPYDVLAYIFRLCVDSDLQDIVTQESKLDDEEDDNDFASSRWRYRGTLDTSKGPWVLGQVCRAWRASVQSLPLLWTSIHVESSAVFSRYHHDRLAKLLARQLVLCDGQSLAVSYRQQRHAPTHGLKLLSLLCDKATQWSSARINIDSRSFEFLLPFKGMFRGLRELHFHLRLNHFQDDVDEDSLKDITQVFLDAPSLSRVVLYNDVESDVEDFDIRLPWNQLTHFGYREQVNRLRSRSTRSLGKMLHRILPLMENLESASWKCH</sequence>
<feature type="non-terminal residue" evidence="1">
    <location>
        <position position="376"/>
    </location>
</feature>
<accession>A0ABR3FSF7</accession>
<proteinExistence type="predicted"/>
<protein>
    <recommendedName>
        <fullName evidence="3">F-box domain-containing protein</fullName>
    </recommendedName>
</protein>
<organism evidence="1 2">
    <name type="scientific">Marasmius crinis-equi</name>
    <dbReference type="NCBI Taxonomy" id="585013"/>
    <lineage>
        <taxon>Eukaryota</taxon>
        <taxon>Fungi</taxon>
        <taxon>Dikarya</taxon>
        <taxon>Basidiomycota</taxon>
        <taxon>Agaricomycotina</taxon>
        <taxon>Agaricomycetes</taxon>
        <taxon>Agaricomycetidae</taxon>
        <taxon>Agaricales</taxon>
        <taxon>Marasmiineae</taxon>
        <taxon>Marasmiaceae</taxon>
        <taxon>Marasmius</taxon>
    </lineage>
</organism>
<reference evidence="1 2" key="1">
    <citation type="submission" date="2024-02" db="EMBL/GenBank/DDBJ databases">
        <title>A draft genome for the cacao thread blight pathogen Marasmius crinis-equi.</title>
        <authorList>
            <person name="Cohen S.P."/>
            <person name="Baruah I.K."/>
            <person name="Amoako-Attah I."/>
            <person name="Bukari Y."/>
            <person name="Meinhardt L.W."/>
            <person name="Bailey B.A."/>
        </authorList>
    </citation>
    <scope>NUCLEOTIDE SEQUENCE [LARGE SCALE GENOMIC DNA]</scope>
    <source>
        <strain evidence="1 2">GH-76</strain>
    </source>
</reference>
<dbReference type="Proteomes" id="UP001465976">
    <property type="component" value="Unassembled WGS sequence"/>
</dbReference>
<gene>
    <name evidence="1" type="ORF">V5O48_003628</name>
</gene>
<evidence type="ECO:0008006" key="3">
    <source>
        <dbReference type="Google" id="ProtNLM"/>
    </source>
</evidence>
<comment type="caution">
    <text evidence="1">The sequence shown here is derived from an EMBL/GenBank/DDBJ whole genome shotgun (WGS) entry which is preliminary data.</text>
</comment>
<dbReference type="EMBL" id="JBAHYK010000102">
    <property type="protein sequence ID" value="KAL0578376.1"/>
    <property type="molecule type" value="Genomic_DNA"/>
</dbReference>
<evidence type="ECO:0000313" key="2">
    <source>
        <dbReference type="Proteomes" id="UP001465976"/>
    </source>
</evidence>
<keyword evidence="2" id="KW-1185">Reference proteome</keyword>